<dbReference type="GO" id="GO:0003964">
    <property type="term" value="F:RNA-directed DNA polymerase activity"/>
    <property type="evidence" value="ECO:0007669"/>
    <property type="project" value="UniProtKB-KW"/>
</dbReference>
<organism evidence="2 3">
    <name type="scientific">Cinara cedri</name>
    <dbReference type="NCBI Taxonomy" id="506608"/>
    <lineage>
        <taxon>Eukaryota</taxon>
        <taxon>Metazoa</taxon>
        <taxon>Ecdysozoa</taxon>
        <taxon>Arthropoda</taxon>
        <taxon>Hexapoda</taxon>
        <taxon>Insecta</taxon>
        <taxon>Pterygota</taxon>
        <taxon>Neoptera</taxon>
        <taxon>Paraneoptera</taxon>
        <taxon>Hemiptera</taxon>
        <taxon>Sternorrhyncha</taxon>
        <taxon>Aphidomorpha</taxon>
        <taxon>Aphidoidea</taxon>
        <taxon>Aphididae</taxon>
        <taxon>Lachninae</taxon>
        <taxon>Cinara</taxon>
    </lineage>
</organism>
<dbReference type="AlphaFoldDB" id="A0A5E4N2H2"/>
<reference evidence="2 3" key="1">
    <citation type="submission" date="2019-08" db="EMBL/GenBank/DDBJ databases">
        <authorList>
            <person name="Alioto T."/>
            <person name="Alioto T."/>
            <person name="Gomez Garrido J."/>
        </authorList>
    </citation>
    <scope>NUCLEOTIDE SEQUENCE [LARGE SCALE GENOMIC DNA]</scope>
</reference>
<proteinExistence type="predicted"/>
<evidence type="ECO:0000313" key="2">
    <source>
        <dbReference type="EMBL" id="VVC38840.1"/>
    </source>
</evidence>
<dbReference type="InterPro" id="IPR043502">
    <property type="entry name" value="DNA/RNA_pol_sf"/>
</dbReference>
<feature type="domain" description="Reverse transcriptase" evidence="1">
    <location>
        <begin position="101"/>
        <end position="198"/>
    </location>
</feature>
<dbReference type="Proteomes" id="UP000325440">
    <property type="component" value="Unassembled WGS sequence"/>
</dbReference>
<name>A0A5E4N2H2_9HEMI</name>
<dbReference type="CDD" id="cd01650">
    <property type="entry name" value="RT_nLTR_like"/>
    <property type="match status" value="1"/>
</dbReference>
<keyword evidence="2" id="KW-0695">RNA-directed DNA polymerase</keyword>
<dbReference type="Pfam" id="PF00078">
    <property type="entry name" value="RVT_1"/>
    <property type="match status" value="1"/>
</dbReference>
<keyword evidence="2" id="KW-0808">Transferase</keyword>
<evidence type="ECO:0000259" key="1">
    <source>
        <dbReference type="Pfam" id="PF00078"/>
    </source>
</evidence>
<keyword evidence="3" id="KW-1185">Reference proteome</keyword>
<dbReference type="OrthoDB" id="8060316at2759"/>
<dbReference type="EMBL" id="CABPRJ010001506">
    <property type="protein sequence ID" value="VVC38840.1"/>
    <property type="molecule type" value="Genomic_DNA"/>
</dbReference>
<dbReference type="PANTHER" id="PTHR19446">
    <property type="entry name" value="REVERSE TRANSCRIPTASES"/>
    <property type="match status" value="1"/>
</dbReference>
<dbReference type="SUPFAM" id="SSF56672">
    <property type="entry name" value="DNA/RNA polymerases"/>
    <property type="match status" value="1"/>
</dbReference>
<dbReference type="InterPro" id="IPR000477">
    <property type="entry name" value="RT_dom"/>
</dbReference>
<protein>
    <submittedName>
        <fullName evidence="2">Reverse transcriptase domain</fullName>
    </submittedName>
</protein>
<sequence length="216" mass="25647">MLEKWRQYFDQLLNCENPEETFEWTLVETNDYECLPPTINETRQQILRLKNQKSPREDRIQGEILKKLDEETVSKIHSIIEIVWQEERLQEQWNTALVCPIHKNNDPQICNNYRGIALLNVTYKILAYCLLDRIKPIAEEIIGDYQGGFRPNRSTTDQIFVIRQTLQKMWEFNKDVYILFVDFKKAYDSIHRASLINILGSGDRLKTRRCAFSCTI</sequence>
<keyword evidence="2" id="KW-0548">Nucleotidyltransferase</keyword>
<evidence type="ECO:0000313" key="3">
    <source>
        <dbReference type="Proteomes" id="UP000325440"/>
    </source>
</evidence>
<gene>
    <name evidence="2" type="ORF">CINCED_3A021597</name>
</gene>
<accession>A0A5E4N2H2</accession>